<evidence type="ECO:0000259" key="2">
    <source>
        <dbReference type="Pfam" id="PF00582"/>
    </source>
</evidence>
<gene>
    <name evidence="3" type="ORF">AADG42_17065</name>
</gene>
<dbReference type="Gene3D" id="3.40.50.620">
    <property type="entry name" value="HUPs"/>
    <property type="match status" value="1"/>
</dbReference>
<feature type="domain" description="UspA" evidence="2">
    <location>
        <begin position="2"/>
        <end position="139"/>
    </location>
</feature>
<dbReference type="InterPro" id="IPR006015">
    <property type="entry name" value="Universal_stress_UspA"/>
</dbReference>
<dbReference type="Proteomes" id="UP001442841">
    <property type="component" value="Chromosome"/>
</dbReference>
<evidence type="ECO:0000256" key="1">
    <source>
        <dbReference type="ARBA" id="ARBA00008791"/>
    </source>
</evidence>
<accession>A0ABZ3FW46</accession>
<proteinExistence type="inferred from homology"/>
<evidence type="ECO:0000313" key="3">
    <source>
        <dbReference type="EMBL" id="XAN08944.1"/>
    </source>
</evidence>
<evidence type="ECO:0000313" key="4">
    <source>
        <dbReference type="Proteomes" id="UP001442841"/>
    </source>
</evidence>
<dbReference type="InterPro" id="IPR014729">
    <property type="entry name" value="Rossmann-like_a/b/a_fold"/>
</dbReference>
<dbReference type="SUPFAM" id="SSF52402">
    <property type="entry name" value="Adenine nucleotide alpha hydrolases-like"/>
    <property type="match status" value="1"/>
</dbReference>
<comment type="similarity">
    <text evidence="1">Belongs to the universal stress protein A family.</text>
</comment>
<reference evidence="3 4" key="1">
    <citation type="submission" date="2024-04" db="EMBL/GenBank/DDBJ databases">
        <title>Isolation of an actinomycete strain from pig manure.</title>
        <authorList>
            <person name="Gong T."/>
            <person name="Yu Z."/>
            <person name="An M."/>
            <person name="Wei C."/>
            <person name="Yang W."/>
            <person name="Liu L."/>
        </authorList>
    </citation>
    <scope>NUCLEOTIDE SEQUENCE [LARGE SCALE GENOMIC DNA]</scope>
    <source>
        <strain evidence="3 4">ZF39</strain>
    </source>
</reference>
<protein>
    <submittedName>
        <fullName evidence="3">Universal stress protein</fullName>
    </submittedName>
</protein>
<name>A0ABZ3FW46_9ACTN</name>
<dbReference type="PRINTS" id="PR01438">
    <property type="entry name" value="UNVRSLSTRESS"/>
</dbReference>
<keyword evidence="4" id="KW-1185">Reference proteome</keyword>
<dbReference type="EMBL" id="CP154795">
    <property type="protein sequence ID" value="XAN08944.1"/>
    <property type="molecule type" value="Genomic_DNA"/>
</dbReference>
<dbReference type="InterPro" id="IPR006016">
    <property type="entry name" value="UspA"/>
</dbReference>
<sequence>MSKIVVGDDSSVQSMAAVREALVLGRAMQLPVVVVHAFSMKEAFDHEHATGAIDPIDQIEARFTERMTGHLEALRGEFADVQVTLRAEQGNPATVLLEEGEDARFIVVGSRGLGGLSRLLGSVSEKVVGHAKTTVVVVRDPGA</sequence>
<dbReference type="PANTHER" id="PTHR46268:SF6">
    <property type="entry name" value="UNIVERSAL STRESS PROTEIN UP12"/>
    <property type="match status" value="1"/>
</dbReference>
<dbReference type="CDD" id="cd00293">
    <property type="entry name" value="USP-like"/>
    <property type="match status" value="1"/>
</dbReference>
<dbReference type="Pfam" id="PF00582">
    <property type="entry name" value="Usp"/>
    <property type="match status" value="1"/>
</dbReference>
<dbReference type="PANTHER" id="PTHR46268">
    <property type="entry name" value="STRESS RESPONSE PROTEIN NHAX"/>
    <property type="match status" value="1"/>
</dbReference>
<dbReference type="RefSeq" id="WP_425310378.1">
    <property type="nucleotide sequence ID" value="NZ_CP154795.1"/>
</dbReference>
<organism evidence="3 4">
    <name type="scientific">Ammonicoccus fulvus</name>
    <dbReference type="NCBI Taxonomy" id="3138240"/>
    <lineage>
        <taxon>Bacteria</taxon>
        <taxon>Bacillati</taxon>
        <taxon>Actinomycetota</taxon>
        <taxon>Actinomycetes</taxon>
        <taxon>Propionibacteriales</taxon>
        <taxon>Propionibacteriaceae</taxon>
        <taxon>Ammonicoccus</taxon>
    </lineage>
</organism>